<evidence type="ECO:0000256" key="1">
    <source>
        <dbReference type="ARBA" id="ARBA00004442"/>
    </source>
</evidence>
<dbReference type="Proteomes" id="UP000292347">
    <property type="component" value="Unassembled WGS sequence"/>
</dbReference>
<accession>A0A4Q2IXQ9</accession>
<dbReference type="OrthoDB" id="314748at2"/>
<keyword evidence="5" id="KW-0812">Transmembrane</keyword>
<evidence type="ECO:0000256" key="6">
    <source>
        <dbReference type="ARBA" id="ARBA00023136"/>
    </source>
</evidence>
<dbReference type="PANTHER" id="PTHR30026:SF22">
    <property type="entry name" value="OUTER MEMBRANE EFFLUX PROTEIN"/>
    <property type="match status" value="1"/>
</dbReference>
<keyword evidence="6" id="KW-0472">Membrane</keyword>
<dbReference type="GO" id="GO:0009279">
    <property type="term" value="C:cell outer membrane"/>
    <property type="evidence" value="ECO:0007669"/>
    <property type="project" value="UniProtKB-SubCell"/>
</dbReference>
<evidence type="ECO:0000256" key="8">
    <source>
        <dbReference type="SAM" id="Coils"/>
    </source>
</evidence>
<reference evidence="9 10" key="1">
    <citation type="submission" date="2019-01" db="EMBL/GenBank/DDBJ databases">
        <title>Sphingomonas mucosissima sp. nov. and Sphingomonas desiccabilis sp. nov., from biological soil crusts in the Colorado Plateau, USA.</title>
        <authorList>
            <person name="Zhu D."/>
        </authorList>
    </citation>
    <scope>NUCLEOTIDE SEQUENCE [LARGE SCALE GENOMIC DNA]</scope>
    <source>
        <strain evidence="9 10">CP1D</strain>
    </source>
</reference>
<dbReference type="Gene3D" id="1.20.1600.10">
    <property type="entry name" value="Outer membrane efflux proteins (OEP)"/>
    <property type="match status" value="1"/>
</dbReference>
<dbReference type="EMBL" id="SDPT01000001">
    <property type="protein sequence ID" value="RXZ35569.1"/>
    <property type="molecule type" value="Genomic_DNA"/>
</dbReference>
<proteinExistence type="inferred from homology"/>
<keyword evidence="8" id="KW-0175">Coiled coil</keyword>
<comment type="similarity">
    <text evidence="2">Belongs to the outer membrane factor (OMF) (TC 1.B.17) family.</text>
</comment>
<keyword evidence="3" id="KW-0813">Transport</keyword>
<evidence type="ECO:0000256" key="5">
    <source>
        <dbReference type="ARBA" id="ARBA00022692"/>
    </source>
</evidence>
<feature type="coiled-coil region" evidence="8">
    <location>
        <begin position="327"/>
        <end position="361"/>
    </location>
</feature>
<protein>
    <submittedName>
        <fullName evidence="9">Transporter</fullName>
    </submittedName>
</protein>
<dbReference type="InterPro" id="IPR003423">
    <property type="entry name" value="OMP_efflux"/>
</dbReference>
<sequence length="438" mass="47468">MIGSGTFPLAYAQEGVPAPTIGPPAPPGLEPLGALSLDVAVRRAVEWNPSIEEAVARIGANEAEVRVARAGYYPTIRGGVGTQYDNRLRNTAWLPRPQLSVSQMIVDFGKVSSDVAAARAGVEVSRAQLLLAVDSLVRDTAQVVIEIQRHEALLTVADAQLESVLAINTLVQHRTRNGASTRSDAVQAEARVEAARVSVLEIRAQLERWRGVLGYLIGSKGPVALVRSQSPAWLDRVCEGPDPDWAQVPTVQEASARREEATARLRRSRADALPTLSLDAGAAADLRDPISTSSNYNFGLSLSSSLFQGGASRARRAGAEQSLRAAAAAVEASNLDAERALAEARQQIPSLRQRRASLETREAMMRETGKLYRLQYLEMGTRTLIDLLNAEQELHQVLFDGVNAEHDLRRLGIDCMFNKGEARDRFALSGMRVRGVTL</sequence>
<dbReference type="PANTHER" id="PTHR30026">
    <property type="entry name" value="OUTER MEMBRANE PROTEIN TOLC"/>
    <property type="match status" value="1"/>
</dbReference>
<keyword evidence="7" id="KW-0998">Cell outer membrane</keyword>
<dbReference type="AlphaFoldDB" id="A0A4Q2IXQ9"/>
<organism evidence="9 10">
    <name type="scientific">Sphingomonas desiccabilis</name>
    <dbReference type="NCBI Taxonomy" id="429134"/>
    <lineage>
        <taxon>Bacteria</taxon>
        <taxon>Pseudomonadati</taxon>
        <taxon>Pseudomonadota</taxon>
        <taxon>Alphaproteobacteria</taxon>
        <taxon>Sphingomonadales</taxon>
        <taxon>Sphingomonadaceae</taxon>
        <taxon>Sphingomonas</taxon>
    </lineage>
</organism>
<dbReference type="Pfam" id="PF02321">
    <property type="entry name" value="OEP"/>
    <property type="match status" value="2"/>
</dbReference>
<dbReference type="GO" id="GO:1990281">
    <property type="term" value="C:efflux pump complex"/>
    <property type="evidence" value="ECO:0007669"/>
    <property type="project" value="TreeGrafter"/>
</dbReference>
<dbReference type="InterPro" id="IPR051906">
    <property type="entry name" value="TolC-like"/>
</dbReference>
<evidence type="ECO:0000313" key="10">
    <source>
        <dbReference type="Proteomes" id="UP000292347"/>
    </source>
</evidence>
<evidence type="ECO:0000256" key="7">
    <source>
        <dbReference type="ARBA" id="ARBA00023237"/>
    </source>
</evidence>
<evidence type="ECO:0000256" key="2">
    <source>
        <dbReference type="ARBA" id="ARBA00007613"/>
    </source>
</evidence>
<name>A0A4Q2IXQ9_9SPHN</name>
<dbReference type="GO" id="GO:0015562">
    <property type="term" value="F:efflux transmembrane transporter activity"/>
    <property type="evidence" value="ECO:0007669"/>
    <property type="project" value="InterPro"/>
</dbReference>
<keyword evidence="10" id="KW-1185">Reference proteome</keyword>
<evidence type="ECO:0000256" key="4">
    <source>
        <dbReference type="ARBA" id="ARBA00022452"/>
    </source>
</evidence>
<comment type="subcellular location">
    <subcellularLocation>
        <location evidence="1">Cell outer membrane</location>
    </subcellularLocation>
</comment>
<dbReference type="SUPFAM" id="SSF56954">
    <property type="entry name" value="Outer membrane efflux proteins (OEP)"/>
    <property type="match status" value="1"/>
</dbReference>
<evidence type="ECO:0000256" key="3">
    <source>
        <dbReference type="ARBA" id="ARBA00022448"/>
    </source>
</evidence>
<comment type="caution">
    <text evidence="9">The sequence shown here is derived from an EMBL/GenBank/DDBJ whole genome shotgun (WGS) entry which is preliminary data.</text>
</comment>
<dbReference type="GO" id="GO:0015288">
    <property type="term" value="F:porin activity"/>
    <property type="evidence" value="ECO:0007669"/>
    <property type="project" value="TreeGrafter"/>
</dbReference>
<evidence type="ECO:0000313" key="9">
    <source>
        <dbReference type="EMBL" id="RXZ35569.1"/>
    </source>
</evidence>
<keyword evidence="4" id="KW-1134">Transmembrane beta strand</keyword>
<gene>
    <name evidence="9" type="ORF">EO081_08160</name>
</gene>